<sequence>MLDFLTSLIAWLVMTADSIGSVLFGWIAIVPGWLSNTIIASITGVLMLLVFKYTSNQDAIGRVRDRIKANMLALKLYKDSLYVTFKSLGGLFAGAGSLLLHALRPMGVMIVPMVLLLGQLALWYEHRPLAIGEEAIVSVQVQETQARPSVRLIEAEGVEVVVDRSWFEKKNAYYWKVRATEPGEYDMLFDVDGFDVEKKLVVGEGLAKVNVKRAGWDMSDMLMFPGEISFAESSVVQGISIEYPQREGIAGGAFWWMVWFFGVSMIAALIFKPVFGVKI</sequence>
<keyword evidence="1" id="KW-0812">Transmembrane</keyword>
<organism evidence="2 3">
    <name type="scientific">Anaerohalosphaera lusitana</name>
    <dbReference type="NCBI Taxonomy" id="1936003"/>
    <lineage>
        <taxon>Bacteria</taxon>
        <taxon>Pseudomonadati</taxon>
        <taxon>Planctomycetota</taxon>
        <taxon>Phycisphaerae</taxon>
        <taxon>Sedimentisphaerales</taxon>
        <taxon>Anaerohalosphaeraceae</taxon>
        <taxon>Anaerohalosphaera</taxon>
    </lineage>
</organism>
<dbReference type="RefSeq" id="WP_146661295.1">
    <property type="nucleotide sequence ID" value="NZ_CP019791.1"/>
</dbReference>
<evidence type="ECO:0000256" key="1">
    <source>
        <dbReference type="SAM" id="Phobius"/>
    </source>
</evidence>
<keyword evidence="1" id="KW-0472">Membrane</keyword>
<evidence type="ECO:0000313" key="3">
    <source>
        <dbReference type="Proteomes" id="UP000189674"/>
    </source>
</evidence>
<dbReference type="OrthoDB" id="266758at2"/>
<feature type="transmembrane region" description="Helical" evidence="1">
    <location>
        <begin position="81"/>
        <end position="100"/>
    </location>
</feature>
<name>A0A1U9NKB5_9BACT</name>
<reference evidence="3" key="1">
    <citation type="submission" date="2017-02" db="EMBL/GenBank/DDBJ databases">
        <title>Comparative genomics and description of representatives of a novel lineage of planctomycetes thriving in anoxic sediments.</title>
        <authorList>
            <person name="Spring S."/>
            <person name="Bunk B."/>
            <person name="Sproer C."/>
        </authorList>
    </citation>
    <scope>NUCLEOTIDE SEQUENCE [LARGE SCALE GENOMIC DNA]</scope>
    <source>
        <strain evidence="3">ST-NAGAB-D1</strain>
    </source>
</reference>
<dbReference type="EMBL" id="CP019791">
    <property type="protein sequence ID" value="AQT68361.1"/>
    <property type="molecule type" value="Genomic_DNA"/>
</dbReference>
<dbReference type="AlphaFoldDB" id="A0A1U9NKB5"/>
<proteinExistence type="predicted"/>
<feature type="transmembrane region" description="Helical" evidence="1">
    <location>
        <begin position="7"/>
        <end position="27"/>
    </location>
</feature>
<dbReference type="KEGG" id="alus:STSP2_01521"/>
<protein>
    <submittedName>
        <fullName evidence="2">Uncharacterized protein</fullName>
    </submittedName>
</protein>
<feature type="transmembrane region" description="Helical" evidence="1">
    <location>
        <begin position="33"/>
        <end position="54"/>
    </location>
</feature>
<accession>A0A1U9NKB5</accession>
<evidence type="ECO:0000313" key="2">
    <source>
        <dbReference type="EMBL" id="AQT68361.1"/>
    </source>
</evidence>
<feature type="transmembrane region" description="Helical" evidence="1">
    <location>
        <begin position="253"/>
        <end position="271"/>
    </location>
</feature>
<dbReference type="STRING" id="1936003.STSP2_01521"/>
<gene>
    <name evidence="2" type="ORF">STSP2_01521</name>
</gene>
<keyword evidence="3" id="KW-1185">Reference proteome</keyword>
<dbReference type="Proteomes" id="UP000189674">
    <property type="component" value="Chromosome"/>
</dbReference>
<keyword evidence="1" id="KW-1133">Transmembrane helix</keyword>